<dbReference type="Proteomes" id="UP001065265">
    <property type="component" value="Chromosome"/>
</dbReference>
<evidence type="ECO:0000313" key="2">
    <source>
        <dbReference type="Proteomes" id="UP001065265"/>
    </source>
</evidence>
<accession>A0ABY5T1J4</accession>
<organism evidence="1 2">
    <name type="scientific">Qipengyuania spongiae</name>
    <dbReference type="NCBI Taxonomy" id="2909673"/>
    <lineage>
        <taxon>Bacteria</taxon>
        <taxon>Pseudomonadati</taxon>
        <taxon>Pseudomonadota</taxon>
        <taxon>Alphaproteobacteria</taxon>
        <taxon>Sphingomonadales</taxon>
        <taxon>Erythrobacteraceae</taxon>
        <taxon>Qipengyuania</taxon>
    </lineage>
</organism>
<proteinExistence type="predicted"/>
<dbReference type="RefSeq" id="WP_265558376.1">
    <property type="nucleotide sequence ID" value="NZ_CP092471.1"/>
</dbReference>
<protein>
    <submittedName>
        <fullName evidence="1">DUF2924 domain-containing protein</fullName>
    </submittedName>
</protein>
<keyword evidence="2" id="KW-1185">Reference proteome</keyword>
<gene>
    <name evidence="1" type="ORF">L1F33_13340</name>
</gene>
<name>A0ABY5T1J4_9SPHN</name>
<dbReference type="Pfam" id="PF11149">
    <property type="entry name" value="DUF2924"/>
    <property type="match status" value="1"/>
</dbReference>
<sequence length="130" mass="14748">MDAALLQRLETADLRDLRDEWERRYGAAPRLRSADLLRRTLAWRIQAGAEGGLDRATRRLLAGKPAGPENLLSAGTVITREWKGERHDVEVAEGGFLYRDERWNSLSEVARAITGTRWNGPRFFGMREVG</sequence>
<dbReference type="EMBL" id="CP092471">
    <property type="protein sequence ID" value="UVI39196.1"/>
    <property type="molecule type" value="Genomic_DNA"/>
</dbReference>
<evidence type="ECO:0000313" key="1">
    <source>
        <dbReference type="EMBL" id="UVI39196.1"/>
    </source>
</evidence>
<reference evidence="1" key="1">
    <citation type="submission" date="2022-02" db="EMBL/GenBank/DDBJ databases">
        <title>Qipengyuania spongiae sp. nov., isolated from marine sponge.</title>
        <authorList>
            <person name="Li Z."/>
            <person name="Zhang M."/>
        </authorList>
    </citation>
    <scope>NUCLEOTIDE SEQUENCE</scope>
    <source>
        <strain evidence="1">PHS-Z21</strain>
    </source>
</reference>
<dbReference type="InterPro" id="IPR021322">
    <property type="entry name" value="DUF2924"/>
</dbReference>